<dbReference type="AlphaFoldDB" id="A0A921EKP3"/>
<dbReference type="RefSeq" id="WP_087285407.1">
    <property type="nucleotide sequence ID" value="NZ_CP049765.1"/>
</dbReference>
<protein>
    <submittedName>
        <fullName evidence="1">Uncharacterized protein</fullName>
    </submittedName>
</protein>
<comment type="caution">
    <text evidence="1">The sequence shown here is derived from an EMBL/GenBank/DDBJ whole genome shotgun (WGS) entry which is preliminary data.</text>
</comment>
<name>A0A921EKP3_LACJH</name>
<dbReference type="EMBL" id="DYYQ01000019">
    <property type="protein sequence ID" value="HJE49245.1"/>
    <property type="molecule type" value="Genomic_DNA"/>
</dbReference>
<proteinExistence type="predicted"/>
<reference evidence="1" key="2">
    <citation type="submission" date="2021-09" db="EMBL/GenBank/DDBJ databases">
        <authorList>
            <person name="Gilroy R."/>
        </authorList>
    </citation>
    <scope>NUCLEOTIDE SEQUENCE</scope>
    <source>
        <strain evidence="1">CHK192-2623</strain>
    </source>
</reference>
<accession>A0A921EKP3</accession>
<organism evidence="1 2">
    <name type="scientific">Lactobacillus johnsonii</name>
    <dbReference type="NCBI Taxonomy" id="33959"/>
    <lineage>
        <taxon>Bacteria</taxon>
        <taxon>Bacillati</taxon>
        <taxon>Bacillota</taxon>
        <taxon>Bacilli</taxon>
        <taxon>Lactobacillales</taxon>
        <taxon>Lactobacillaceae</taxon>
        <taxon>Lactobacillus</taxon>
    </lineage>
</organism>
<sequence length="76" mass="8749">MVTIILVSNSNKAVIYKFLDGNDNYKGQITVNKADLSYKLKDKEKFTNSYEIQAYRLVKRCIELNKYPPIASKGWG</sequence>
<reference evidence="1" key="1">
    <citation type="journal article" date="2021" name="PeerJ">
        <title>Extensive microbial diversity within the chicken gut microbiome revealed by metagenomics and culture.</title>
        <authorList>
            <person name="Gilroy R."/>
            <person name="Ravi A."/>
            <person name="Getino M."/>
            <person name="Pursley I."/>
            <person name="Horton D.L."/>
            <person name="Alikhan N.F."/>
            <person name="Baker D."/>
            <person name="Gharbi K."/>
            <person name="Hall N."/>
            <person name="Watson M."/>
            <person name="Adriaenssens E.M."/>
            <person name="Foster-Nyarko E."/>
            <person name="Jarju S."/>
            <person name="Secka A."/>
            <person name="Antonio M."/>
            <person name="Oren A."/>
            <person name="Chaudhuri R.R."/>
            <person name="La Ragione R."/>
            <person name="Hildebrand F."/>
            <person name="Pallen M.J."/>
        </authorList>
    </citation>
    <scope>NUCLEOTIDE SEQUENCE</scope>
    <source>
        <strain evidence="1">CHK192-2623</strain>
    </source>
</reference>
<gene>
    <name evidence="1" type="ORF">K8V69_03560</name>
</gene>
<dbReference type="Proteomes" id="UP000732527">
    <property type="component" value="Unassembled WGS sequence"/>
</dbReference>
<evidence type="ECO:0000313" key="2">
    <source>
        <dbReference type="Proteomes" id="UP000732527"/>
    </source>
</evidence>
<evidence type="ECO:0000313" key="1">
    <source>
        <dbReference type="EMBL" id="HJE49245.1"/>
    </source>
</evidence>